<keyword evidence="1" id="KW-0472">Membrane</keyword>
<comment type="caution">
    <text evidence="2">The sequence shown here is derived from an EMBL/GenBank/DDBJ whole genome shotgun (WGS) entry which is preliminary data.</text>
</comment>
<keyword evidence="3" id="KW-1185">Reference proteome</keyword>
<feature type="transmembrane region" description="Helical" evidence="1">
    <location>
        <begin position="15"/>
        <end position="37"/>
    </location>
</feature>
<accession>A0ABR5TNY4</accession>
<evidence type="ECO:0000256" key="1">
    <source>
        <dbReference type="SAM" id="Phobius"/>
    </source>
</evidence>
<organism evidence="2 3">
    <name type="scientific">Gemelliphila asaccharolytica</name>
    <dbReference type="NCBI Taxonomy" id="502393"/>
    <lineage>
        <taxon>Bacteria</taxon>
        <taxon>Bacillati</taxon>
        <taxon>Bacillota</taxon>
        <taxon>Bacilli</taxon>
        <taxon>Bacillales</taxon>
        <taxon>Gemellaceae</taxon>
        <taxon>Gemelliphila</taxon>
    </lineage>
</organism>
<evidence type="ECO:0000313" key="3">
    <source>
        <dbReference type="Proteomes" id="UP000070467"/>
    </source>
</evidence>
<reference evidence="2 3" key="1">
    <citation type="submission" date="2016-01" db="EMBL/GenBank/DDBJ databases">
        <authorList>
            <person name="Mitreva M."/>
            <person name="Pepin K.H."/>
            <person name="Mihindukulasuriya K.A."/>
            <person name="Fulton R."/>
            <person name="Fronick C."/>
            <person name="O'Laughlin M."/>
            <person name="Miner T."/>
            <person name="Herter B."/>
            <person name="Rosa B.A."/>
            <person name="Cordes M."/>
            <person name="Tomlinson C."/>
            <person name="Wollam A."/>
            <person name="Palsikar V.B."/>
            <person name="Mardis E.R."/>
            <person name="Wilson R.K."/>
        </authorList>
    </citation>
    <scope>NUCLEOTIDE SEQUENCE [LARGE SCALE GENOMIC DNA]</scope>
    <source>
        <strain evidence="2 3">KA00071</strain>
    </source>
</reference>
<dbReference type="Proteomes" id="UP000070467">
    <property type="component" value="Unassembled WGS sequence"/>
</dbReference>
<gene>
    <name evidence="2" type="ORF">HMPREF1871_01136</name>
</gene>
<proteinExistence type="predicted"/>
<sequence length="39" mass="4904">MIFLVFTFFYEKLRGWIFINFFIINAKIVLFLIIYFFSK</sequence>
<evidence type="ECO:0000313" key="2">
    <source>
        <dbReference type="EMBL" id="KXB55814.1"/>
    </source>
</evidence>
<keyword evidence="1" id="KW-0812">Transmembrane</keyword>
<dbReference type="EMBL" id="LSDB01000063">
    <property type="protein sequence ID" value="KXB55814.1"/>
    <property type="molecule type" value="Genomic_DNA"/>
</dbReference>
<name>A0ABR5TNY4_9BACL</name>
<keyword evidence="1" id="KW-1133">Transmembrane helix</keyword>
<protein>
    <submittedName>
        <fullName evidence="2">Uncharacterized protein</fullName>
    </submittedName>
</protein>